<feature type="domain" description="HAT C-terminal dimerisation" evidence="1">
    <location>
        <begin position="21"/>
        <end position="58"/>
    </location>
</feature>
<dbReference type="Proteomes" id="UP000887574">
    <property type="component" value="Unplaced"/>
</dbReference>
<sequence>MNRALSASSPGMDALNYRVKIINTVALEVLFIPVTSAPIERVFSQAALATACHRNKTSFELSHHHLVVYCNLYLENV</sequence>
<dbReference type="Pfam" id="PF05699">
    <property type="entry name" value="Dimer_Tnp_hAT"/>
    <property type="match status" value="1"/>
</dbReference>
<protein>
    <submittedName>
        <fullName evidence="3">HAT C-terminal dimerisation domain-containing protein</fullName>
    </submittedName>
</protein>
<dbReference type="GO" id="GO:0046983">
    <property type="term" value="F:protein dimerization activity"/>
    <property type="evidence" value="ECO:0007669"/>
    <property type="project" value="InterPro"/>
</dbReference>
<reference evidence="3" key="1">
    <citation type="submission" date="2022-11" db="UniProtKB">
        <authorList>
            <consortium name="WormBaseParasite"/>
        </authorList>
    </citation>
    <scope>IDENTIFICATION</scope>
</reference>
<name>A0A915DLQ0_9BILA</name>
<accession>A0A915DLQ0</accession>
<keyword evidence="2" id="KW-1185">Reference proteome</keyword>
<proteinExistence type="predicted"/>
<evidence type="ECO:0000313" key="3">
    <source>
        <dbReference type="WBParaSite" id="jg20693"/>
    </source>
</evidence>
<dbReference type="WBParaSite" id="jg20693">
    <property type="protein sequence ID" value="jg20693"/>
    <property type="gene ID" value="jg20693"/>
</dbReference>
<dbReference type="AlphaFoldDB" id="A0A915DLQ0"/>
<evidence type="ECO:0000259" key="1">
    <source>
        <dbReference type="Pfam" id="PF05699"/>
    </source>
</evidence>
<evidence type="ECO:0000313" key="2">
    <source>
        <dbReference type="Proteomes" id="UP000887574"/>
    </source>
</evidence>
<organism evidence="2 3">
    <name type="scientific">Ditylenchus dipsaci</name>
    <dbReference type="NCBI Taxonomy" id="166011"/>
    <lineage>
        <taxon>Eukaryota</taxon>
        <taxon>Metazoa</taxon>
        <taxon>Ecdysozoa</taxon>
        <taxon>Nematoda</taxon>
        <taxon>Chromadorea</taxon>
        <taxon>Rhabditida</taxon>
        <taxon>Tylenchina</taxon>
        <taxon>Tylenchomorpha</taxon>
        <taxon>Sphaerularioidea</taxon>
        <taxon>Anguinidae</taxon>
        <taxon>Anguininae</taxon>
        <taxon>Ditylenchus</taxon>
    </lineage>
</organism>
<dbReference type="SUPFAM" id="SSF53098">
    <property type="entry name" value="Ribonuclease H-like"/>
    <property type="match status" value="1"/>
</dbReference>
<dbReference type="InterPro" id="IPR012337">
    <property type="entry name" value="RNaseH-like_sf"/>
</dbReference>
<dbReference type="InterPro" id="IPR008906">
    <property type="entry name" value="HATC_C_dom"/>
</dbReference>